<evidence type="ECO:0000313" key="2">
    <source>
        <dbReference type="Proteomes" id="UP000202511"/>
    </source>
</evidence>
<dbReference type="Proteomes" id="UP000202511">
    <property type="component" value="Segment"/>
</dbReference>
<organism evidence="1 2">
    <name type="scientific">Pandoravirus inopinatum</name>
    <dbReference type="NCBI Taxonomy" id="1605721"/>
    <lineage>
        <taxon>Viruses</taxon>
        <taxon>Pandoravirus</taxon>
    </lineage>
</organism>
<sequence length="121" mass="12921">MHTRRMGILQGIWRRSCGGDGAVAAVGIGTPRAVDIFTLKAIPQEAVDDLLGERTACIDRLVATQLSDNVTDRLLVYRTHGAAKVGQAPVLWAVLHQGGVFQVLVGCATEISVQTFAAQRP</sequence>
<reference evidence="1 2" key="1">
    <citation type="journal article" date="2015" name="Parasitol. Res.">
        <title>Viruses in close associations with free-living amoebae.</title>
        <authorList>
            <person name="Scheid P."/>
        </authorList>
    </citation>
    <scope>NUCLEOTIDE SEQUENCE [LARGE SCALE GENOMIC DNA]</scope>
    <source>
        <strain evidence="1">KlaHel</strain>
    </source>
</reference>
<name>A0A0B5J7T3_9VIRU</name>
<dbReference type="GeneID" id="23462892"/>
<evidence type="ECO:0000313" key="1">
    <source>
        <dbReference type="EMBL" id="AJF97975.1"/>
    </source>
</evidence>
<dbReference type="KEGG" id="vg:23462892"/>
<protein>
    <submittedName>
        <fullName evidence="1">Uncharacterized protein</fullName>
    </submittedName>
</protein>
<accession>A0A0B5J7T3</accession>
<dbReference type="EMBL" id="KP136319">
    <property type="protein sequence ID" value="AJF97975.1"/>
    <property type="molecule type" value="Genomic_DNA"/>
</dbReference>
<proteinExistence type="predicted"/>
<dbReference type="RefSeq" id="YP_009120210.1">
    <property type="nucleotide sequence ID" value="NC_026440.1"/>
</dbReference>